<dbReference type="Proteomes" id="UP000079169">
    <property type="component" value="Unplaced"/>
</dbReference>
<dbReference type="AlphaFoldDB" id="A0A1S3DFD3"/>
<evidence type="ECO:0000256" key="1">
    <source>
        <dbReference type="ARBA" id="ARBA00004613"/>
    </source>
</evidence>
<dbReference type="PaxDb" id="121845-A0A1S3DFD3"/>
<accession>A0A1S3DFD3</accession>
<dbReference type="RefSeq" id="XP_008480626.1">
    <property type="nucleotide sequence ID" value="XM_008482404.3"/>
</dbReference>
<dbReference type="PANTHER" id="PTHR10009:SF18">
    <property type="entry name" value="PROTEIN YELLOW-LIKE PROTEIN"/>
    <property type="match status" value="1"/>
</dbReference>
<reference evidence="6" key="1">
    <citation type="submission" date="2025-08" db="UniProtKB">
        <authorList>
            <consortium name="RefSeq"/>
        </authorList>
    </citation>
    <scope>IDENTIFICATION</scope>
</reference>
<evidence type="ECO:0000313" key="5">
    <source>
        <dbReference type="Proteomes" id="UP000079169"/>
    </source>
</evidence>
<keyword evidence="3" id="KW-0964">Secreted</keyword>
<evidence type="ECO:0000313" key="6">
    <source>
        <dbReference type="RefSeq" id="XP_008480626.1"/>
    </source>
</evidence>
<protein>
    <submittedName>
        <fullName evidence="6">Uncharacterized protein LOC103517374</fullName>
    </submittedName>
</protein>
<dbReference type="InterPro" id="IPR017996">
    <property type="entry name" value="MRJP/yellow-related"/>
</dbReference>
<proteinExistence type="inferred from homology"/>
<dbReference type="KEGG" id="dci:103517374"/>
<dbReference type="Gene3D" id="2.120.10.30">
    <property type="entry name" value="TolB, C-terminal domain"/>
    <property type="match status" value="1"/>
</dbReference>
<feature type="signal peptide" evidence="4">
    <location>
        <begin position="1"/>
        <end position="17"/>
    </location>
</feature>
<dbReference type="PANTHER" id="PTHR10009">
    <property type="entry name" value="PROTEIN YELLOW-RELATED"/>
    <property type="match status" value="1"/>
</dbReference>
<dbReference type="InterPro" id="IPR011042">
    <property type="entry name" value="6-blade_b-propeller_TolB-like"/>
</dbReference>
<dbReference type="SUPFAM" id="SSF63825">
    <property type="entry name" value="YWTD domain"/>
    <property type="match status" value="1"/>
</dbReference>
<keyword evidence="5" id="KW-1185">Reference proteome</keyword>
<feature type="chain" id="PRO_5010317204" evidence="4">
    <location>
        <begin position="18"/>
        <end position="376"/>
    </location>
</feature>
<name>A0A1S3DFD3_DIACI</name>
<evidence type="ECO:0000256" key="4">
    <source>
        <dbReference type="SAM" id="SignalP"/>
    </source>
</evidence>
<organism evidence="5 6">
    <name type="scientific">Diaphorina citri</name>
    <name type="common">Asian citrus psyllid</name>
    <dbReference type="NCBI Taxonomy" id="121845"/>
    <lineage>
        <taxon>Eukaryota</taxon>
        <taxon>Metazoa</taxon>
        <taxon>Ecdysozoa</taxon>
        <taxon>Arthropoda</taxon>
        <taxon>Hexapoda</taxon>
        <taxon>Insecta</taxon>
        <taxon>Pterygota</taxon>
        <taxon>Neoptera</taxon>
        <taxon>Paraneoptera</taxon>
        <taxon>Hemiptera</taxon>
        <taxon>Sternorrhyncha</taxon>
        <taxon>Psylloidea</taxon>
        <taxon>Psyllidae</taxon>
        <taxon>Diaphorininae</taxon>
        <taxon>Diaphorina</taxon>
    </lineage>
</organism>
<keyword evidence="4" id="KW-0732">Signal</keyword>
<sequence>MFHLMYHLLLSMNVILAWNLATLKLPQESILKDIAVHKARAFLVVPRLNRHQNVTLFEAPWPEFSNLTSYSSPKLFKPFPSFDSQIPGDCNALQSGVSLAMDLKAKFLFVLDTGSKKCPAKIIQYDVWFSSFVKQRVLDTIDNHHLNSLILDTHSDVLYISDAGDCSILVMKPTDLEYTRCYARYNEYIVPVLTLGACNGHLYMTSYDSDMLFTLSARDIQKRLSAASNMSSLTLQTRFLGYKLGISSGLYCDEPDGLLYYLIRDYAIVRWSLNTPLIAENHLVLVQSEQVIVESEHTSDSREPYLVLVQSEQLNLNTPLIAENNLVLVQSEQVIVESEHTSDSRETYLVLVQSEQLIVESEHTSHSRESSSPGTI</sequence>
<comment type="similarity">
    <text evidence="2">Belongs to the major royal jelly protein family.</text>
</comment>
<evidence type="ECO:0000256" key="3">
    <source>
        <dbReference type="ARBA" id="ARBA00022525"/>
    </source>
</evidence>
<evidence type="ECO:0000256" key="2">
    <source>
        <dbReference type="ARBA" id="ARBA00009127"/>
    </source>
</evidence>
<gene>
    <name evidence="6" type="primary">LOC103517374</name>
</gene>
<comment type="subcellular location">
    <subcellularLocation>
        <location evidence="1">Secreted</location>
    </subcellularLocation>
</comment>
<dbReference type="GO" id="GO:0005576">
    <property type="term" value="C:extracellular region"/>
    <property type="evidence" value="ECO:0007669"/>
    <property type="project" value="UniProtKB-SubCell"/>
</dbReference>
<dbReference type="GeneID" id="103517374"/>